<gene>
    <name evidence="2" type="ORF">SAMN02745243_00222</name>
</gene>
<dbReference type="InterPro" id="IPR000182">
    <property type="entry name" value="GNAT_dom"/>
</dbReference>
<dbReference type="Gene3D" id="3.40.630.30">
    <property type="match status" value="1"/>
</dbReference>
<dbReference type="CDD" id="cd04301">
    <property type="entry name" value="NAT_SF"/>
    <property type="match status" value="1"/>
</dbReference>
<reference evidence="2 3" key="1">
    <citation type="submission" date="2016-11" db="EMBL/GenBank/DDBJ databases">
        <authorList>
            <person name="Jaros S."/>
            <person name="Januszkiewicz K."/>
            <person name="Wedrychowicz H."/>
        </authorList>
    </citation>
    <scope>NUCLEOTIDE SEQUENCE [LARGE SCALE GENOMIC DNA]</scope>
    <source>
        <strain evidence="2 3">DSM 15480</strain>
    </source>
</reference>
<evidence type="ECO:0000259" key="1">
    <source>
        <dbReference type="PROSITE" id="PS51186"/>
    </source>
</evidence>
<protein>
    <submittedName>
        <fullName evidence="2">Predicted N-acetyltransferase YhbS</fullName>
    </submittedName>
</protein>
<keyword evidence="2" id="KW-0808">Transferase</keyword>
<name>A0A1M6I4F4_9FIRM</name>
<evidence type="ECO:0000313" key="2">
    <source>
        <dbReference type="EMBL" id="SHJ29313.1"/>
    </source>
</evidence>
<dbReference type="InterPro" id="IPR016181">
    <property type="entry name" value="Acyl_CoA_acyltransferase"/>
</dbReference>
<dbReference type="GO" id="GO:0016747">
    <property type="term" value="F:acyltransferase activity, transferring groups other than amino-acyl groups"/>
    <property type="evidence" value="ECO:0007669"/>
    <property type="project" value="InterPro"/>
</dbReference>
<evidence type="ECO:0000313" key="3">
    <source>
        <dbReference type="Proteomes" id="UP000184301"/>
    </source>
</evidence>
<dbReference type="PROSITE" id="PS51186">
    <property type="entry name" value="GNAT"/>
    <property type="match status" value="1"/>
</dbReference>
<dbReference type="EMBL" id="FQZY01000006">
    <property type="protein sequence ID" value="SHJ29313.1"/>
    <property type="molecule type" value="Genomic_DNA"/>
</dbReference>
<accession>A0A1M6I4F4</accession>
<organism evidence="2 3">
    <name type="scientific">Hespellia stercorisuis DSM 15480</name>
    <dbReference type="NCBI Taxonomy" id="1121950"/>
    <lineage>
        <taxon>Bacteria</taxon>
        <taxon>Bacillati</taxon>
        <taxon>Bacillota</taxon>
        <taxon>Clostridia</taxon>
        <taxon>Lachnospirales</taxon>
        <taxon>Lachnospiraceae</taxon>
        <taxon>Hespellia</taxon>
    </lineage>
</organism>
<dbReference type="Proteomes" id="UP000184301">
    <property type="component" value="Unassembled WGS sequence"/>
</dbReference>
<keyword evidence="3" id="KW-1185">Reference proteome</keyword>
<dbReference type="RefSeq" id="WP_073103967.1">
    <property type="nucleotide sequence ID" value="NZ_FQZY01000006.1"/>
</dbReference>
<dbReference type="OrthoDB" id="9797178at2"/>
<dbReference type="AlphaFoldDB" id="A0A1M6I4F4"/>
<dbReference type="SUPFAM" id="SSF55729">
    <property type="entry name" value="Acyl-CoA N-acyltransferases (Nat)"/>
    <property type="match status" value="1"/>
</dbReference>
<feature type="domain" description="N-acetyltransferase" evidence="1">
    <location>
        <begin position="5"/>
        <end position="157"/>
    </location>
</feature>
<dbReference type="STRING" id="1121950.SAMN02745243_00222"/>
<sequence>MSHVIKIRNEAKADYKKVEDITRKAFWNLYVPGCDEHYLVHVMRFHKDFLSELDFVIEADGEVIGNIMYTKAKLVDESMEEKEILTFGPVCIMPEYQIMGYGKMLLQYSFERAARLGYDTIVIFGSPSNYVSSGFKSCKKYNICLENGTFPTAMLVKELKPKAIDGRKWFYFQSSVMDIDEVEAERFNQNLELFEKNTQSSQEEFYILSHSVIGGTGV</sequence>
<proteinExistence type="predicted"/>
<dbReference type="Pfam" id="PF00583">
    <property type="entry name" value="Acetyltransf_1"/>
    <property type="match status" value="1"/>
</dbReference>